<gene>
    <name evidence="2" type="ORF">L829_1557</name>
</gene>
<dbReference type="SUPFAM" id="SSF53474">
    <property type="entry name" value="alpha/beta-Hydrolases"/>
    <property type="match status" value="1"/>
</dbReference>
<feature type="region of interest" description="Disordered" evidence="1">
    <location>
        <begin position="113"/>
        <end position="148"/>
    </location>
</feature>
<sequence>MLVAAACVIALVLGTGGWIIYANDFAIREERLTIPGSVQPLQATLALPKDGNGPFGLVVFIHGDGPADATRDGFYKPIWESFAKAGYASLSWNKPGIGGPRVIGWTKACMTVRPKPRQQSGGPADAPISTLGASGCGESARADGWYRR</sequence>
<evidence type="ECO:0000313" key="2">
    <source>
        <dbReference type="EMBL" id="ETZ88002.1"/>
    </source>
</evidence>
<evidence type="ECO:0000313" key="3">
    <source>
        <dbReference type="Proteomes" id="UP000019854"/>
    </source>
</evidence>
<reference evidence="2 3" key="1">
    <citation type="submission" date="2014-01" db="EMBL/GenBank/DDBJ databases">
        <authorList>
            <person name="Zelazny A."/>
            <person name="Olivier K."/>
            <person name="Sampaio E.P."/>
            <person name="Holland S.M."/>
            <person name="Tallon L.J."/>
            <person name="Sadzewicz L.K."/>
            <person name="Sengamalay N."/>
            <person name="Fraser C.M."/>
            <person name="Hine E."/>
            <person name="Shefchek K.A."/>
            <person name="Das S.P."/>
            <person name="Shallom S.J."/>
            <person name="Agrawal S."/>
            <person name="Tettelin H."/>
        </authorList>
    </citation>
    <scope>NUCLEOTIDE SEQUENCE [LARGE SCALE GENOMIC DNA]</scope>
    <source>
        <strain evidence="2 3">MAB_030201_1075</strain>
    </source>
</reference>
<accession>A0A829PMK5</accession>
<name>A0A829PMK5_9MYCO</name>
<keyword evidence="2" id="KW-0378">Hydrolase</keyword>
<organism evidence="2 3">
    <name type="scientific">Mycobacteroides abscessus MAB_030201_1075</name>
    <dbReference type="NCBI Taxonomy" id="1335410"/>
    <lineage>
        <taxon>Bacteria</taxon>
        <taxon>Bacillati</taxon>
        <taxon>Actinomycetota</taxon>
        <taxon>Actinomycetes</taxon>
        <taxon>Mycobacteriales</taxon>
        <taxon>Mycobacteriaceae</taxon>
        <taxon>Mycobacteroides</taxon>
        <taxon>Mycobacteroides abscessus</taxon>
    </lineage>
</organism>
<dbReference type="EMBL" id="JAOX01000001">
    <property type="protein sequence ID" value="ETZ88002.1"/>
    <property type="molecule type" value="Genomic_DNA"/>
</dbReference>
<protein>
    <submittedName>
        <fullName evidence="2">Hydrolase family protein</fullName>
    </submittedName>
</protein>
<dbReference type="InterPro" id="IPR029058">
    <property type="entry name" value="AB_hydrolase_fold"/>
</dbReference>
<dbReference type="AlphaFoldDB" id="A0A829PMK5"/>
<proteinExistence type="predicted"/>
<dbReference type="Proteomes" id="UP000019854">
    <property type="component" value="Unassembled WGS sequence"/>
</dbReference>
<dbReference type="GO" id="GO:0016787">
    <property type="term" value="F:hydrolase activity"/>
    <property type="evidence" value="ECO:0007669"/>
    <property type="project" value="UniProtKB-KW"/>
</dbReference>
<evidence type="ECO:0000256" key="1">
    <source>
        <dbReference type="SAM" id="MobiDB-lite"/>
    </source>
</evidence>
<comment type="caution">
    <text evidence="2">The sequence shown here is derived from an EMBL/GenBank/DDBJ whole genome shotgun (WGS) entry which is preliminary data.</text>
</comment>
<dbReference type="Gene3D" id="3.40.50.1820">
    <property type="entry name" value="alpha/beta hydrolase"/>
    <property type="match status" value="1"/>
</dbReference>